<dbReference type="EMBL" id="MBTA01000001">
    <property type="protein sequence ID" value="RKD20281.1"/>
    <property type="molecule type" value="Genomic_DNA"/>
</dbReference>
<proteinExistence type="predicted"/>
<reference evidence="1 2" key="1">
    <citation type="submission" date="2016-07" db="EMBL/GenBank/DDBJ databases">
        <title>Genome of Pelobium manganitolerans.</title>
        <authorList>
            <person name="Wu S."/>
            <person name="Wang G."/>
        </authorList>
    </citation>
    <scope>NUCLEOTIDE SEQUENCE [LARGE SCALE GENOMIC DNA]</scope>
    <source>
        <strain evidence="1 2">YS-25</strain>
    </source>
</reference>
<evidence type="ECO:0000313" key="2">
    <source>
        <dbReference type="Proteomes" id="UP000283433"/>
    </source>
</evidence>
<dbReference type="Proteomes" id="UP000283433">
    <property type="component" value="Unassembled WGS sequence"/>
</dbReference>
<evidence type="ECO:0000313" key="1">
    <source>
        <dbReference type="EMBL" id="RKD20281.1"/>
    </source>
</evidence>
<dbReference type="AlphaFoldDB" id="A0A419SBT0"/>
<accession>A0A419SBT0</accession>
<gene>
    <name evidence="1" type="ORF">BCY91_01290</name>
</gene>
<organism evidence="1 2">
    <name type="scientific">Pelobium manganitolerans</name>
    <dbReference type="NCBI Taxonomy" id="1842495"/>
    <lineage>
        <taxon>Bacteria</taxon>
        <taxon>Pseudomonadati</taxon>
        <taxon>Bacteroidota</taxon>
        <taxon>Sphingobacteriia</taxon>
        <taxon>Sphingobacteriales</taxon>
        <taxon>Sphingobacteriaceae</taxon>
        <taxon>Pelobium</taxon>
    </lineage>
</organism>
<name>A0A419SBT0_9SPHI</name>
<sequence>MLFLRGKSAKGLVLIACSHKVIYIIVKNYAINQLGGYDLKNNFYFYFKNLKPIWKIIVEDQI</sequence>
<protein>
    <submittedName>
        <fullName evidence="1">Uncharacterized protein</fullName>
    </submittedName>
</protein>
<comment type="caution">
    <text evidence="1">The sequence shown here is derived from an EMBL/GenBank/DDBJ whole genome shotgun (WGS) entry which is preliminary data.</text>
</comment>
<keyword evidence="2" id="KW-1185">Reference proteome</keyword>